<dbReference type="Proteomes" id="UP001501337">
    <property type="component" value="Unassembled WGS sequence"/>
</dbReference>
<feature type="compositionally biased region" description="Polar residues" evidence="1">
    <location>
        <begin position="174"/>
        <end position="184"/>
    </location>
</feature>
<feature type="region of interest" description="Disordered" evidence="1">
    <location>
        <begin position="87"/>
        <end position="109"/>
    </location>
</feature>
<evidence type="ECO:0000256" key="2">
    <source>
        <dbReference type="SAM" id="Phobius"/>
    </source>
</evidence>
<protein>
    <submittedName>
        <fullName evidence="3">Uncharacterized protein</fullName>
    </submittedName>
</protein>
<evidence type="ECO:0000256" key="1">
    <source>
        <dbReference type="SAM" id="MobiDB-lite"/>
    </source>
</evidence>
<feature type="transmembrane region" description="Helical" evidence="2">
    <location>
        <begin position="123"/>
        <end position="145"/>
    </location>
</feature>
<gene>
    <name evidence="3" type="ORF">GCM10022278_03460</name>
</gene>
<keyword evidence="2" id="KW-0472">Membrane</keyword>
<proteinExistence type="predicted"/>
<name>A0ABP7NI47_9GAMM</name>
<keyword evidence="4" id="KW-1185">Reference proteome</keyword>
<reference evidence="4" key="1">
    <citation type="journal article" date="2019" name="Int. J. Syst. Evol. Microbiol.">
        <title>The Global Catalogue of Microorganisms (GCM) 10K type strain sequencing project: providing services to taxonomists for standard genome sequencing and annotation.</title>
        <authorList>
            <consortium name="The Broad Institute Genomics Platform"/>
            <consortium name="The Broad Institute Genome Sequencing Center for Infectious Disease"/>
            <person name="Wu L."/>
            <person name="Ma J."/>
        </authorList>
    </citation>
    <scope>NUCLEOTIDE SEQUENCE [LARGE SCALE GENOMIC DNA]</scope>
    <source>
        <strain evidence="4">JCM 17555</strain>
    </source>
</reference>
<evidence type="ECO:0000313" key="4">
    <source>
        <dbReference type="Proteomes" id="UP001501337"/>
    </source>
</evidence>
<keyword evidence="2" id="KW-1133">Transmembrane helix</keyword>
<evidence type="ECO:0000313" key="3">
    <source>
        <dbReference type="EMBL" id="GAA3947556.1"/>
    </source>
</evidence>
<dbReference type="EMBL" id="BAABBO010000001">
    <property type="protein sequence ID" value="GAA3947556.1"/>
    <property type="molecule type" value="Genomic_DNA"/>
</dbReference>
<feature type="region of interest" description="Disordered" evidence="1">
    <location>
        <begin position="150"/>
        <end position="184"/>
    </location>
</feature>
<keyword evidence="2" id="KW-0812">Transmembrane</keyword>
<comment type="caution">
    <text evidence="3">The sequence shown here is derived from an EMBL/GenBank/DDBJ whole genome shotgun (WGS) entry which is preliminary data.</text>
</comment>
<sequence>MANDKKTSEYPERLLGRMLAEAAKARAGGVPEDSRPSDEAILKLYEQLSDPSTKAADRAEAMSVLMRDSETYARWLTFSRFMEKHAGEGSLHRNPSTAKPARPLNSTANESMGQKLQRLLSGFWYNPALSAAFGLALGVLVTSLYTGTPRTGEHDGHGPVLSQQGVPLPRKASQDTAGTASEPSTAAATQLGQSMRCIDTHAALPGRLCYTATSPDQQWFQISGSDQVRAITAPLDTDRIIDVSTRQNLLLVEHQRSGEFQISLLQINDEPQGLNITLLHGDAAANGYFDDVVLDDDGLSYKLHRGDEVIQRHFVVP</sequence>
<organism evidence="3 4">
    <name type="scientific">Allohahella marinimesophila</name>
    <dbReference type="NCBI Taxonomy" id="1054972"/>
    <lineage>
        <taxon>Bacteria</taxon>
        <taxon>Pseudomonadati</taxon>
        <taxon>Pseudomonadota</taxon>
        <taxon>Gammaproteobacteria</taxon>
        <taxon>Oceanospirillales</taxon>
        <taxon>Hahellaceae</taxon>
        <taxon>Allohahella</taxon>
    </lineage>
</organism>
<dbReference type="RefSeq" id="WP_344802650.1">
    <property type="nucleotide sequence ID" value="NZ_BAABBO010000001.1"/>
</dbReference>
<accession>A0ABP7NI47</accession>